<dbReference type="SUPFAM" id="SSF53098">
    <property type="entry name" value="Ribonuclease H-like"/>
    <property type="match status" value="1"/>
</dbReference>
<accession>A0ABQ5WJP2</accession>
<proteinExistence type="predicted"/>
<dbReference type="PROSITE" id="PS50994">
    <property type="entry name" value="INTEGRASE"/>
    <property type="match status" value="1"/>
</dbReference>
<reference evidence="3" key="1">
    <citation type="journal article" date="2019" name="Int. J. Syst. Evol. Microbiol.">
        <title>The Global Catalogue of Microorganisms (GCM) 10K type strain sequencing project: providing services to taxonomists for standard genome sequencing and annotation.</title>
        <authorList>
            <consortium name="The Broad Institute Genomics Platform"/>
            <consortium name="The Broad Institute Genome Sequencing Center for Infectious Disease"/>
            <person name="Wu L."/>
            <person name="Ma J."/>
        </authorList>
    </citation>
    <scope>NUCLEOTIDE SEQUENCE [LARGE SCALE GENOMIC DNA]</scope>
    <source>
        <strain evidence="3">NBRC 3271</strain>
    </source>
</reference>
<sequence length="146" mass="16840">MTAELKEAGLNFGERRVGWLMKLNGIRLVRTRQHKVTTDSRDTLGFALNTLAAVIDLFSRRIIGWSASDRMKKDFVIRALDMTVRLRMPSPGCIFHSDRGSQYCSHDFQQELTKYKMIPFMSGKRNSFDNAAVETFFKSLKAELLW</sequence>
<evidence type="ECO:0000313" key="2">
    <source>
        <dbReference type="EMBL" id="GLQ59746.1"/>
    </source>
</evidence>
<dbReference type="PANTHER" id="PTHR46889:SF4">
    <property type="entry name" value="TRANSPOSASE INSO FOR INSERTION SEQUENCE ELEMENT IS911B-RELATED"/>
    <property type="match status" value="1"/>
</dbReference>
<protein>
    <recommendedName>
        <fullName evidence="1">Integrase catalytic domain-containing protein</fullName>
    </recommendedName>
</protein>
<dbReference type="PANTHER" id="PTHR46889">
    <property type="entry name" value="TRANSPOSASE INSF FOR INSERTION SEQUENCE IS3B-RELATED"/>
    <property type="match status" value="1"/>
</dbReference>
<evidence type="ECO:0000259" key="1">
    <source>
        <dbReference type="PROSITE" id="PS50994"/>
    </source>
</evidence>
<name>A0ABQ5WJP2_GLUJA</name>
<dbReference type="EMBL" id="BSNT01000054">
    <property type="protein sequence ID" value="GLQ59746.1"/>
    <property type="molecule type" value="Genomic_DNA"/>
</dbReference>
<feature type="domain" description="Integrase catalytic" evidence="1">
    <location>
        <begin position="27"/>
        <end position="146"/>
    </location>
</feature>
<organism evidence="2 3">
    <name type="scientific">Gluconobacter japonicus</name>
    <dbReference type="NCBI Taxonomy" id="376620"/>
    <lineage>
        <taxon>Bacteria</taxon>
        <taxon>Pseudomonadati</taxon>
        <taxon>Pseudomonadota</taxon>
        <taxon>Alphaproteobacteria</taxon>
        <taxon>Acetobacterales</taxon>
        <taxon>Acetobacteraceae</taxon>
        <taxon>Gluconobacter</taxon>
    </lineage>
</organism>
<dbReference type="InterPro" id="IPR012337">
    <property type="entry name" value="RNaseH-like_sf"/>
</dbReference>
<dbReference type="InterPro" id="IPR036397">
    <property type="entry name" value="RNaseH_sf"/>
</dbReference>
<comment type="caution">
    <text evidence="2">The sequence shown here is derived from an EMBL/GenBank/DDBJ whole genome shotgun (WGS) entry which is preliminary data.</text>
</comment>
<evidence type="ECO:0000313" key="3">
    <source>
        <dbReference type="Proteomes" id="UP001156613"/>
    </source>
</evidence>
<dbReference type="InterPro" id="IPR001584">
    <property type="entry name" value="Integrase_cat-core"/>
</dbReference>
<dbReference type="Gene3D" id="3.30.420.10">
    <property type="entry name" value="Ribonuclease H-like superfamily/Ribonuclease H"/>
    <property type="match status" value="1"/>
</dbReference>
<gene>
    <name evidence="2" type="ORF">GCM10010937_15490</name>
</gene>
<dbReference type="Pfam" id="PF00665">
    <property type="entry name" value="rve"/>
    <property type="match status" value="1"/>
</dbReference>
<dbReference type="InterPro" id="IPR050900">
    <property type="entry name" value="Transposase_IS3/IS150/IS904"/>
</dbReference>
<keyword evidence="3" id="KW-1185">Reference proteome</keyword>
<dbReference type="Proteomes" id="UP001156613">
    <property type="component" value="Unassembled WGS sequence"/>
</dbReference>